<gene>
    <name evidence="1" type="ORF">OUZ56_014631</name>
</gene>
<evidence type="ECO:0000313" key="2">
    <source>
        <dbReference type="Proteomes" id="UP001234178"/>
    </source>
</evidence>
<dbReference type="EMBL" id="JAOYFB010000038">
    <property type="protein sequence ID" value="KAK4025570.1"/>
    <property type="molecule type" value="Genomic_DNA"/>
</dbReference>
<comment type="caution">
    <text evidence="1">The sequence shown here is derived from an EMBL/GenBank/DDBJ whole genome shotgun (WGS) entry which is preliminary data.</text>
</comment>
<dbReference type="Proteomes" id="UP001234178">
    <property type="component" value="Unassembled WGS sequence"/>
</dbReference>
<organism evidence="1 2">
    <name type="scientific">Daphnia magna</name>
    <dbReference type="NCBI Taxonomy" id="35525"/>
    <lineage>
        <taxon>Eukaryota</taxon>
        <taxon>Metazoa</taxon>
        <taxon>Ecdysozoa</taxon>
        <taxon>Arthropoda</taxon>
        <taxon>Crustacea</taxon>
        <taxon>Branchiopoda</taxon>
        <taxon>Diplostraca</taxon>
        <taxon>Cladocera</taxon>
        <taxon>Anomopoda</taxon>
        <taxon>Daphniidae</taxon>
        <taxon>Daphnia</taxon>
    </lineage>
</organism>
<evidence type="ECO:0000313" key="1">
    <source>
        <dbReference type="EMBL" id="KAK4025570.1"/>
    </source>
</evidence>
<protein>
    <submittedName>
        <fullName evidence="1">Uncharacterized protein</fullName>
    </submittedName>
</protein>
<proteinExistence type="predicted"/>
<accession>A0ABR0AKJ6</accession>
<keyword evidence="2" id="KW-1185">Reference proteome</keyword>
<name>A0ABR0AKJ6_9CRUS</name>
<reference evidence="1 2" key="1">
    <citation type="journal article" date="2023" name="Nucleic Acids Res.">
        <title>The hologenome of Daphnia magna reveals possible DNA methylation and microbiome-mediated evolution of the host genome.</title>
        <authorList>
            <person name="Chaturvedi A."/>
            <person name="Li X."/>
            <person name="Dhandapani V."/>
            <person name="Marshall H."/>
            <person name="Kissane S."/>
            <person name="Cuenca-Cambronero M."/>
            <person name="Asole G."/>
            <person name="Calvet F."/>
            <person name="Ruiz-Romero M."/>
            <person name="Marangio P."/>
            <person name="Guigo R."/>
            <person name="Rago D."/>
            <person name="Mirbahai L."/>
            <person name="Eastwood N."/>
            <person name="Colbourne J.K."/>
            <person name="Zhou J."/>
            <person name="Mallon E."/>
            <person name="Orsini L."/>
        </authorList>
    </citation>
    <scope>NUCLEOTIDE SEQUENCE [LARGE SCALE GENOMIC DNA]</scope>
    <source>
        <strain evidence="1">LRV0_1</strain>
    </source>
</reference>
<sequence>MASRQLEHAGRHRFEFPPYCHFEFRRQKSWANVLENKNKLRDLGTENQFPPMMLHCVAEKEPSHHSLSINRYLFFRDSLGREKLTPNERKRAVCPALNKVEKH</sequence>